<reference evidence="8 9" key="1">
    <citation type="journal article" date="2019" name="Nat. Med.">
        <title>A library of human gut bacterial isolates paired with longitudinal multiomics data enables mechanistic microbiome research.</title>
        <authorList>
            <person name="Poyet M."/>
            <person name="Groussin M."/>
            <person name="Gibbons S.M."/>
            <person name="Avila-Pacheco J."/>
            <person name="Jiang X."/>
            <person name="Kearney S.M."/>
            <person name="Perrotta A.R."/>
            <person name="Berdy B."/>
            <person name="Zhao S."/>
            <person name="Lieberman T.D."/>
            <person name="Swanson P.K."/>
            <person name="Smith M."/>
            <person name="Roesemann S."/>
            <person name="Alexander J.E."/>
            <person name="Rich S.A."/>
            <person name="Livny J."/>
            <person name="Vlamakis H."/>
            <person name="Clish C."/>
            <person name="Bullock K."/>
            <person name="Deik A."/>
            <person name="Scott J."/>
            <person name="Pierce K.A."/>
            <person name="Xavier R.J."/>
            <person name="Alm E.J."/>
        </authorList>
    </citation>
    <scope>NUCLEOTIDE SEQUENCE [LARGE SCALE GENOMIC DNA]</scope>
    <source>
        <strain evidence="8 9">BIOML-A10</strain>
    </source>
</reference>
<keyword evidence="4" id="KW-0067">ATP-binding</keyword>
<dbReference type="Pfam" id="PF03880">
    <property type="entry name" value="DbpA"/>
    <property type="match status" value="1"/>
</dbReference>
<dbReference type="InterPro" id="IPR014001">
    <property type="entry name" value="Helicase_ATP-bd"/>
</dbReference>
<organism evidence="8 9">
    <name type="scientific">Bacteroides salyersiae</name>
    <dbReference type="NCBI Taxonomy" id="291644"/>
    <lineage>
        <taxon>Bacteria</taxon>
        <taxon>Pseudomonadati</taxon>
        <taxon>Bacteroidota</taxon>
        <taxon>Bacteroidia</taxon>
        <taxon>Bacteroidales</taxon>
        <taxon>Bacteroidaceae</taxon>
        <taxon>Bacteroides</taxon>
    </lineage>
</organism>
<dbReference type="GO" id="GO:0003676">
    <property type="term" value="F:nucleic acid binding"/>
    <property type="evidence" value="ECO:0007669"/>
    <property type="project" value="InterPro"/>
</dbReference>
<dbReference type="PANTHER" id="PTHR47959">
    <property type="entry name" value="ATP-DEPENDENT RNA HELICASE RHLE-RELATED"/>
    <property type="match status" value="1"/>
</dbReference>
<dbReference type="SMART" id="SM00487">
    <property type="entry name" value="DEXDc"/>
    <property type="match status" value="1"/>
</dbReference>
<dbReference type="CDD" id="cd12252">
    <property type="entry name" value="RRM_DbpA"/>
    <property type="match status" value="1"/>
</dbReference>
<evidence type="ECO:0000259" key="7">
    <source>
        <dbReference type="PROSITE" id="PS51194"/>
    </source>
</evidence>
<comment type="similarity">
    <text evidence="5">Belongs to the DEAD box helicase family.</text>
</comment>
<evidence type="ECO:0000256" key="3">
    <source>
        <dbReference type="ARBA" id="ARBA00022806"/>
    </source>
</evidence>
<dbReference type="GO" id="GO:0005524">
    <property type="term" value="F:ATP binding"/>
    <property type="evidence" value="ECO:0007669"/>
    <property type="project" value="UniProtKB-KW"/>
</dbReference>
<feature type="domain" description="Helicase C-terminal" evidence="7">
    <location>
        <begin position="224"/>
        <end position="369"/>
    </location>
</feature>
<dbReference type="EMBL" id="VWMK01000006">
    <property type="protein sequence ID" value="KAA3766910.1"/>
    <property type="molecule type" value="Genomic_DNA"/>
</dbReference>
<dbReference type="RefSeq" id="WP_025819029.1">
    <property type="nucleotide sequence ID" value="NZ_CABKSE010000002.1"/>
</dbReference>
<name>A0A7J4XKQ3_9BACE</name>
<dbReference type="PROSITE" id="PS51194">
    <property type="entry name" value="HELICASE_CTER"/>
    <property type="match status" value="1"/>
</dbReference>
<gene>
    <name evidence="8" type="ORF">F3F73_08545</name>
</gene>
<dbReference type="Gene3D" id="3.30.70.330">
    <property type="match status" value="1"/>
</dbReference>
<evidence type="ECO:0000313" key="8">
    <source>
        <dbReference type="EMBL" id="KAA3766910.1"/>
    </source>
</evidence>
<comment type="caution">
    <text evidence="8">The sequence shown here is derived from an EMBL/GenBank/DDBJ whole genome shotgun (WGS) entry which is preliminary data.</text>
</comment>
<dbReference type="InterPro" id="IPR012677">
    <property type="entry name" value="Nucleotide-bd_a/b_plait_sf"/>
</dbReference>
<dbReference type="GO" id="GO:0003724">
    <property type="term" value="F:RNA helicase activity"/>
    <property type="evidence" value="ECO:0007669"/>
    <property type="project" value="TreeGrafter"/>
</dbReference>
<feature type="domain" description="Helicase ATP-binding" evidence="6">
    <location>
        <begin position="28"/>
        <end position="183"/>
    </location>
</feature>
<dbReference type="CDD" id="cd18787">
    <property type="entry name" value="SF2_C_DEAD"/>
    <property type="match status" value="1"/>
</dbReference>
<dbReference type="GO" id="GO:0005829">
    <property type="term" value="C:cytosol"/>
    <property type="evidence" value="ECO:0007669"/>
    <property type="project" value="TreeGrafter"/>
</dbReference>
<evidence type="ECO:0000256" key="1">
    <source>
        <dbReference type="ARBA" id="ARBA00022741"/>
    </source>
</evidence>
<dbReference type="InterPro" id="IPR001650">
    <property type="entry name" value="Helicase_C-like"/>
</dbReference>
<dbReference type="SUPFAM" id="SSF52540">
    <property type="entry name" value="P-loop containing nucleoside triphosphate hydrolases"/>
    <property type="match status" value="1"/>
</dbReference>
<dbReference type="InterPro" id="IPR044742">
    <property type="entry name" value="DEAD/DEAH_RhlB"/>
</dbReference>
<dbReference type="InterPro" id="IPR050079">
    <property type="entry name" value="DEAD_box_RNA_helicase"/>
</dbReference>
<keyword evidence="3 8" id="KW-0347">Helicase</keyword>
<sequence>MEITPTYIKDVLAALAIEQLNPMQEASIDAWKEGKDQILLSPTGSGKTLAYLLPLIGSLKPEQKGVQAVVLVPSRELALQTDQVFKAMNTGFKSVSCYGGRPAMEEHRTIKGVQPAVIIATPGRMNDHLSKQNFDAATVRMLVIDEFDKSLELGFQEEMAAIIGQLPNLQRRFLLSATDAEEIPRFTGMEHTVRLDFLQDTSAGKESRLTLMKVISPSKDKIDTLYKLLCTLGSSSCIVFCNHRDAVDRVHKLLADKKLYSERFHGGMEQPDRERALYKFRNGSCHVLISTDLAARGLDIPEIEHIIHYHFPVNEEAFTHRNGRTARWDATGSSYLIVSTEENLPEYIPEELEVLALPENAPKPPKPLWVTLYIGKGKKDKLSRMDIAGFLYKKGNLSREDVGQIDVKDHYAFVAVRRGKVKQLLTLIRGEKIKGMKTVIEEAD</sequence>
<evidence type="ECO:0000256" key="4">
    <source>
        <dbReference type="ARBA" id="ARBA00022840"/>
    </source>
</evidence>
<dbReference type="InterPro" id="IPR011545">
    <property type="entry name" value="DEAD/DEAH_box_helicase_dom"/>
</dbReference>
<proteinExistence type="inferred from homology"/>
<dbReference type="GO" id="GO:0016787">
    <property type="term" value="F:hydrolase activity"/>
    <property type="evidence" value="ECO:0007669"/>
    <property type="project" value="UniProtKB-KW"/>
</dbReference>
<dbReference type="Proteomes" id="UP000422221">
    <property type="component" value="Unassembled WGS sequence"/>
</dbReference>
<evidence type="ECO:0000313" key="9">
    <source>
        <dbReference type="Proteomes" id="UP000422221"/>
    </source>
</evidence>
<evidence type="ECO:0000256" key="2">
    <source>
        <dbReference type="ARBA" id="ARBA00022801"/>
    </source>
</evidence>
<evidence type="ECO:0000259" key="6">
    <source>
        <dbReference type="PROSITE" id="PS51192"/>
    </source>
</evidence>
<dbReference type="PANTHER" id="PTHR47959:SF1">
    <property type="entry name" value="ATP-DEPENDENT RNA HELICASE DBPA"/>
    <property type="match status" value="1"/>
</dbReference>
<dbReference type="PROSITE" id="PS51192">
    <property type="entry name" value="HELICASE_ATP_BIND_1"/>
    <property type="match status" value="1"/>
</dbReference>
<keyword evidence="1" id="KW-0547">Nucleotide-binding</keyword>
<dbReference type="Gene3D" id="3.40.50.300">
    <property type="entry name" value="P-loop containing nucleotide triphosphate hydrolases"/>
    <property type="match status" value="2"/>
</dbReference>
<dbReference type="InterPro" id="IPR027417">
    <property type="entry name" value="P-loop_NTPase"/>
</dbReference>
<dbReference type="SMART" id="SM00490">
    <property type="entry name" value="HELICc"/>
    <property type="match status" value="1"/>
</dbReference>
<dbReference type="Pfam" id="PF00270">
    <property type="entry name" value="DEAD"/>
    <property type="match status" value="1"/>
</dbReference>
<dbReference type="CDD" id="cd00268">
    <property type="entry name" value="DEADc"/>
    <property type="match status" value="1"/>
</dbReference>
<accession>A0A7J4XKQ3</accession>
<keyword evidence="2" id="KW-0378">Hydrolase</keyword>
<protein>
    <submittedName>
        <fullName evidence="8">DEAD/DEAH box helicase</fullName>
    </submittedName>
</protein>
<dbReference type="AlphaFoldDB" id="A0A7J4XKQ3"/>
<evidence type="ECO:0000256" key="5">
    <source>
        <dbReference type="ARBA" id="ARBA00038437"/>
    </source>
</evidence>
<dbReference type="Pfam" id="PF00271">
    <property type="entry name" value="Helicase_C"/>
    <property type="match status" value="1"/>
</dbReference>
<dbReference type="InterPro" id="IPR005580">
    <property type="entry name" value="DbpA/CsdA_RNA-bd_dom"/>
</dbReference>